<feature type="domain" description="Cell wall hydrolase SleB" evidence="3">
    <location>
        <begin position="155"/>
        <end position="254"/>
    </location>
</feature>
<evidence type="ECO:0000313" key="5">
    <source>
        <dbReference type="Proteomes" id="UP000824101"/>
    </source>
</evidence>
<proteinExistence type="predicted"/>
<dbReference type="Pfam" id="PF07486">
    <property type="entry name" value="Hydrolase_2"/>
    <property type="match status" value="1"/>
</dbReference>
<dbReference type="InterPro" id="IPR042047">
    <property type="entry name" value="SleB_dom1"/>
</dbReference>
<accession>A0A9D2GFT0</accession>
<dbReference type="InterPro" id="IPR011105">
    <property type="entry name" value="Cell_wall_hydrolase_SleB"/>
</dbReference>
<name>A0A9D2GFT0_9FIRM</name>
<feature type="coiled-coil region" evidence="1">
    <location>
        <begin position="96"/>
        <end position="130"/>
    </location>
</feature>
<feature type="chain" id="PRO_5039227101" evidence="2">
    <location>
        <begin position="42"/>
        <end position="256"/>
    </location>
</feature>
<evidence type="ECO:0000313" key="4">
    <source>
        <dbReference type="EMBL" id="HIZ78839.1"/>
    </source>
</evidence>
<dbReference type="AlphaFoldDB" id="A0A9D2GFT0"/>
<sequence>MCMLTLKRHRFAAAAATLAVTIIVALTTGSAGTGAPMNAMAETVSTEAAAETARTIEHTKESQTGPGYVIDTQLKLNTVDKQAMRDGNILTGGLIQQTVQKQLEKEELLRQQAEENKKILEEQEKAAARAAIGCSEEDYSTLLRIVQAEAGICDEKGKILVANVIINRVKSSRFPNTIRGVVYQANQFSPVSNGSINRVQVTQETVECVDRALAGEDYSQGALFFMNRGKSRRGAAGWFDRSLTYLFSHDGHEFFR</sequence>
<dbReference type="EMBL" id="DXBC01000051">
    <property type="protein sequence ID" value="HIZ78839.1"/>
    <property type="molecule type" value="Genomic_DNA"/>
</dbReference>
<keyword evidence="1" id="KW-0175">Coiled coil</keyword>
<keyword evidence="2" id="KW-0732">Signal</keyword>
<dbReference type="GO" id="GO:0016787">
    <property type="term" value="F:hydrolase activity"/>
    <property type="evidence" value="ECO:0007669"/>
    <property type="project" value="UniProtKB-KW"/>
</dbReference>
<keyword evidence="4" id="KW-0378">Hydrolase</keyword>
<evidence type="ECO:0000259" key="3">
    <source>
        <dbReference type="Pfam" id="PF07486"/>
    </source>
</evidence>
<comment type="caution">
    <text evidence="4">The sequence shown here is derived from an EMBL/GenBank/DDBJ whole genome shotgun (WGS) entry which is preliminary data.</text>
</comment>
<gene>
    <name evidence="4" type="ORF">IAA17_03545</name>
</gene>
<dbReference type="Gene3D" id="1.10.10.2520">
    <property type="entry name" value="Cell wall hydrolase SleB, domain 1"/>
    <property type="match status" value="1"/>
</dbReference>
<evidence type="ECO:0000256" key="1">
    <source>
        <dbReference type="SAM" id="Coils"/>
    </source>
</evidence>
<protein>
    <submittedName>
        <fullName evidence="4">Cell wall hydrolase</fullName>
    </submittedName>
</protein>
<dbReference type="Proteomes" id="UP000824101">
    <property type="component" value="Unassembled WGS sequence"/>
</dbReference>
<reference evidence="4" key="1">
    <citation type="journal article" date="2021" name="PeerJ">
        <title>Extensive microbial diversity within the chicken gut microbiome revealed by metagenomics and culture.</title>
        <authorList>
            <person name="Gilroy R."/>
            <person name="Ravi A."/>
            <person name="Getino M."/>
            <person name="Pursley I."/>
            <person name="Horton D.L."/>
            <person name="Alikhan N.F."/>
            <person name="Baker D."/>
            <person name="Gharbi K."/>
            <person name="Hall N."/>
            <person name="Watson M."/>
            <person name="Adriaenssens E.M."/>
            <person name="Foster-Nyarko E."/>
            <person name="Jarju S."/>
            <person name="Secka A."/>
            <person name="Antonio M."/>
            <person name="Oren A."/>
            <person name="Chaudhuri R.R."/>
            <person name="La Ragione R."/>
            <person name="Hildebrand F."/>
            <person name="Pallen M.J."/>
        </authorList>
    </citation>
    <scope>NUCLEOTIDE SEQUENCE</scope>
    <source>
        <strain evidence="4">ChiBcec1-1093</strain>
    </source>
</reference>
<evidence type="ECO:0000256" key="2">
    <source>
        <dbReference type="SAM" id="SignalP"/>
    </source>
</evidence>
<feature type="signal peptide" evidence="2">
    <location>
        <begin position="1"/>
        <end position="41"/>
    </location>
</feature>
<reference evidence="4" key="2">
    <citation type="submission" date="2021-04" db="EMBL/GenBank/DDBJ databases">
        <authorList>
            <person name="Gilroy R."/>
        </authorList>
    </citation>
    <scope>NUCLEOTIDE SEQUENCE</scope>
    <source>
        <strain evidence="4">ChiBcec1-1093</strain>
    </source>
</reference>
<organism evidence="4 5">
    <name type="scientific">Candidatus Lachnoclostridium stercorigallinarum</name>
    <dbReference type="NCBI Taxonomy" id="2838634"/>
    <lineage>
        <taxon>Bacteria</taxon>
        <taxon>Bacillati</taxon>
        <taxon>Bacillota</taxon>
        <taxon>Clostridia</taxon>
        <taxon>Lachnospirales</taxon>
        <taxon>Lachnospiraceae</taxon>
    </lineage>
</organism>